<proteinExistence type="predicted"/>
<dbReference type="AlphaFoldDB" id="A0A0L6TZG8"/>
<dbReference type="EMBL" id="LGYO01000029">
    <property type="protein sequence ID" value="KNZ41467.1"/>
    <property type="molecule type" value="Genomic_DNA"/>
</dbReference>
<gene>
    <name evidence="1" type="ORF">AKG39_11930</name>
</gene>
<organism evidence="1 2">
    <name type="scientific">Acetobacterium bakii</name>
    <dbReference type="NCBI Taxonomy" id="52689"/>
    <lineage>
        <taxon>Bacteria</taxon>
        <taxon>Bacillati</taxon>
        <taxon>Bacillota</taxon>
        <taxon>Clostridia</taxon>
        <taxon>Eubacteriales</taxon>
        <taxon>Eubacteriaceae</taxon>
        <taxon>Acetobacterium</taxon>
    </lineage>
</organism>
<evidence type="ECO:0008006" key="3">
    <source>
        <dbReference type="Google" id="ProtNLM"/>
    </source>
</evidence>
<sequence length="108" mass="12877">MSTQSIFESYYDNKTAFILVNWEIKEKDGFEVSLLQKRSDWLLAHIEFVDKLLSYCSEEEKKIIELRMQKMSWAGIASVMLMNVRTVQKKHDQVFKRLEKVKQSIQKN</sequence>
<evidence type="ECO:0000313" key="2">
    <source>
        <dbReference type="Proteomes" id="UP000036873"/>
    </source>
</evidence>
<dbReference type="InterPro" id="IPR013324">
    <property type="entry name" value="RNA_pol_sigma_r3/r4-like"/>
</dbReference>
<dbReference type="Proteomes" id="UP000036873">
    <property type="component" value="Unassembled WGS sequence"/>
</dbReference>
<evidence type="ECO:0000313" key="1">
    <source>
        <dbReference type="EMBL" id="KNZ41467.1"/>
    </source>
</evidence>
<protein>
    <recommendedName>
        <fullName evidence="3">RNA polymerase sigma factor 70 region 4 type 2 domain-containing protein</fullName>
    </recommendedName>
</protein>
<keyword evidence="2" id="KW-1185">Reference proteome</keyword>
<dbReference type="RefSeq" id="WP_050740630.1">
    <property type="nucleotide sequence ID" value="NZ_LGYO01000029.1"/>
</dbReference>
<comment type="caution">
    <text evidence="1">The sequence shown here is derived from an EMBL/GenBank/DDBJ whole genome shotgun (WGS) entry which is preliminary data.</text>
</comment>
<accession>A0A0L6TZG8</accession>
<name>A0A0L6TZG8_9FIRM</name>
<dbReference type="SUPFAM" id="SSF88659">
    <property type="entry name" value="Sigma3 and sigma4 domains of RNA polymerase sigma factors"/>
    <property type="match status" value="1"/>
</dbReference>
<reference evidence="2" key="1">
    <citation type="submission" date="2015-07" db="EMBL/GenBank/DDBJ databases">
        <title>Draft genome sequence of Acetobacterium bakii DSM 8293, a potential psychrophilic chemical producer through syngas fermentation.</title>
        <authorList>
            <person name="Song Y."/>
            <person name="Hwang S."/>
            <person name="Cho B.-K."/>
        </authorList>
    </citation>
    <scope>NUCLEOTIDE SEQUENCE [LARGE SCALE GENOMIC DNA]</scope>
    <source>
        <strain evidence="2">DSM 8239</strain>
    </source>
</reference>